<comment type="caution">
    <text evidence="1">The sequence shown here is derived from an EMBL/GenBank/DDBJ whole genome shotgun (WGS) entry which is preliminary data.</text>
</comment>
<protein>
    <submittedName>
        <fullName evidence="1">Gliding motility-associated lipoprotein GldB</fullName>
    </submittedName>
</protein>
<organism evidence="1 2">
    <name type="scientific">Mucilaginibacter pocheonensis</name>
    <dbReference type="NCBI Taxonomy" id="398050"/>
    <lineage>
        <taxon>Bacteria</taxon>
        <taxon>Pseudomonadati</taxon>
        <taxon>Bacteroidota</taxon>
        <taxon>Sphingobacteriia</taxon>
        <taxon>Sphingobacteriales</taxon>
        <taxon>Sphingobacteriaceae</taxon>
        <taxon>Mucilaginibacter</taxon>
    </lineage>
</organism>
<gene>
    <name evidence="1" type="ORF">J2W55_000104</name>
</gene>
<evidence type="ECO:0000313" key="2">
    <source>
        <dbReference type="Proteomes" id="UP001247620"/>
    </source>
</evidence>
<reference evidence="1 2" key="1">
    <citation type="submission" date="2023-07" db="EMBL/GenBank/DDBJ databases">
        <title>Sorghum-associated microbial communities from plants grown in Nebraska, USA.</title>
        <authorList>
            <person name="Schachtman D."/>
        </authorList>
    </citation>
    <scope>NUCLEOTIDE SEQUENCE [LARGE SCALE GENOMIC DNA]</scope>
    <source>
        <strain evidence="1 2">3262</strain>
    </source>
</reference>
<evidence type="ECO:0000313" key="1">
    <source>
        <dbReference type="EMBL" id="MDR6940276.1"/>
    </source>
</evidence>
<dbReference type="Pfam" id="PF25594">
    <property type="entry name" value="GldB_lipo"/>
    <property type="match status" value="1"/>
</dbReference>
<name>A0ABU1T5V5_9SPHI</name>
<accession>A0ABU1T5V5</accession>
<dbReference type="InterPro" id="IPR019853">
    <property type="entry name" value="GldB-like"/>
</dbReference>
<dbReference type="Proteomes" id="UP001247620">
    <property type="component" value="Unassembled WGS sequence"/>
</dbReference>
<dbReference type="EMBL" id="JAVDUU010000001">
    <property type="protein sequence ID" value="MDR6940276.1"/>
    <property type="molecule type" value="Genomic_DNA"/>
</dbReference>
<dbReference type="NCBIfam" id="TIGR03514">
    <property type="entry name" value="GldB_lipo"/>
    <property type="match status" value="1"/>
</dbReference>
<sequence length="357" mass="41533">MQIKIIFAQRIKMILTRFKAKQIYLIFSIGLILASCARNKKVDVSNIHVDVKVERFDHDFDAMRIKPMNMQAAYLQQKYGVFYQDFINHILQAGTVNDTTYFKILRQIFTGKAYTDLKHDVDAVYPNMDAQNASLTEAFKYIKYYYPQKKPPKIYAYLSGFQAQTSIGDGYFAVGLDLFLGANSRFYPAITSAFPHYLSRHFTPDNITPRVVEGIAREDMFPEDDNDRSLLSKMIYNGKIMYFMDRILPDVADTTKIGYSPEQLKWCNDFKGKIWGYFLEENLLYETDYPKIQKYLTEAPFTPGLGEKNESAPKLAVWTGWQIVREYMDKHPEVSLPQLMAEKDAQKILNQSKYRPK</sequence>
<proteinExistence type="predicted"/>
<keyword evidence="1" id="KW-0449">Lipoprotein</keyword>
<keyword evidence="2" id="KW-1185">Reference proteome</keyword>